<evidence type="ECO:0000313" key="3">
    <source>
        <dbReference type="Proteomes" id="UP001597197"/>
    </source>
</evidence>
<dbReference type="Pfam" id="PF13715">
    <property type="entry name" value="CarbopepD_reg_2"/>
    <property type="match status" value="1"/>
</dbReference>
<dbReference type="InterPro" id="IPR008969">
    <property type="entry name" value="CarboxyPept-like_regulatory"/>
</dbReference>
<organism evidence="2 3">
    <name type="scientific">Hymenobacter bucti</name>
    <dbReference type="NCBI Taxonomy" id="1844114"/>
    <lineage>
        <taxon>Bacteria</taxon>
        <taxon>Pseudomonadati</taxon>
        <taxon>Bacteroidota</taxon>
        <taxon>Cytophagia</taxon>
        <taxon>Cytophagales</taxon>
        <taxon>Hymenobacteraceae</taxon>
        <taxon>Hymenobacter</taxon>
    </lineage>
</organism>
<dbReference type="EMBL" id="JBHUFD010000005">
    <property type="protein sequence ID" value="MFD1873437.1"/>
    <property type="molecule type" value="Genomic_DNA"/>
</dbReference>
<reference evidence="3" key="1">
    <citation type="journal article" date="2019" name="Int. J. Syst. Evol. Microbiol.">
        <title>The Global Catalogue of Microorganisms (GCM) 10K type strain sequencing project: providing services to taxonomists for standard genome sequencing and annotation.</title>
        <authorList>
            <consortium name="The Broad Institute Genomics Platform"/>
            <consortium name="The Broad Institute Genome Sequencing Center for Infectious Disease"/>
            <person name="Wu L."/>
            <person name="Ma J."/>
        </authorList>
    </citation>
    <scope>NUCLEOTIDE SEQUENCE [LARGE SCALE GENOMIC DNA]</scope>
    <source>
        <strain evidence="3">CGMCC 1.15795</strain>
    </source>
</reference>
<dbReference type="RefSeq" id="WP_382314330.1">
    <property type="nucleotide sequence ID" value="NZ_JBHUFD010000005.1"/>
</dbReference>
<feature type="chain" id="PRO_5046282565" evidence="1">
    <location>
        <begin position="20"/>
        <end position="396"/>
    </location>
</feature>
<accession>A0ABW4QV28</accession>
<evidence type="ECO:0000256" key="1">
    <source>
        <dbReference type="SAM" id="SignalP"/>
    </source>
</evidence>
<feature type="signal peptide" evidence="1">
    <location>
        <begin position="1"/>
        <end position="19"/>
    </location>
</feature>
<proteinExistence type="predicted"/>
<keyword evidence="1" id="KW-0732">Signal</keyword>
<keyword evidence="3" id="KW-1185">Reference proteome</keyword>
<comment type="caution">
    <text evidence="2">The sequence shown here is derived from an EMBL/GenBank/DDBJ whole genome shotgun (WGS) entry which is preliminary data.</text>
</comment>
<dbReference type="Gene3D" id="2.60.40.1120">
    <property type="entry name" value="Carboxypeptidase-like, regulatory domain"/>
    <property type="match status" value="1"/>
</dbReference>
<dbReference type="SUPFAM" id="SSF49464">
    <property type="entry name" value="Carboxypeptidase regulatory domain-like"/>
    <property type="match status" value="1"/>
</dbReference>
<dbReference type="Proteomes" id="UP001597197">
    <property type="component" value="Unassembled WGS sequence"/>
</dbReference>
<name>A0ABW4QV28_9BACT</name>
<gene>
    <name evidence="2" type="ORF">ACFSDX_13415</name>
</gene>
<sequence>MRKLLHLAGLMLLGTAAYGQGLVSGKVLDKQTRQPVPYASVAVLGSAAGTTSNAEGEFVLTLKGLPAKLVVSQLSYGRDTVAVAAAGALGAIALAPAPVTLPAVEMGSYTAELLRKAYRELQRSYPTKRYGQAFYRQVTYLDGTPTEVQEMLWHAKAGNAGLEGTALAQARYAEQKKALLNYKNFSYFTKEFNIYSTQGDTARKGAILSPTTTEFYTLRLVGLTQSGGQNLAEVAFVGKPAFNPQHVQGALIIDTDTYQILRFKVGIDREMRSNNPTFKFKEGRMEYEIVFRPTATGAVLDHLTTTHTVAMGRLLKPDVQLKASALAYFYDWQATPPAGLTYAAPNGKESDIAAVKQAAYDPVFWRDNPVVKRTSLEEEIIRAFEQQKSFGTMLTN</sequence>
<evidence type="ECO:0000313" key="2">
    <source>
        <dbReference type="EMBL" id="MFD1873437.1"/>
    </source>
</evidence>
<protein>
    <submittedName>
        <fullName evidence="2">Carboxypeptidase-like regulatory domain-containing protein</fullName>
    </submittedName>
</protein>